<accession>A0A7D5YS36</accession>
<evidence type="ECO:0000313" key="1">
    <source>
        <dbReference type="EMBL" id="QLI60496.1"/>
    </source>
</evidence>
<dbReference type="Proteomes" id="UP000266778">
    <property type="component" value="Plasmid pAeca2"/>
</dbReference>
<organism evidence="1 2">
    <name type="scientific">Aeromonas caviae</name>
    <name type="common">Aeromonas punctata</name>
    <dbReference type="NCBI Taxonomy" id="648"/>
    <lineage>
        <taxon>Bacteria</taxon>
        <taxon>Pseudomonadati</taxon>
        <taxon>Pseudomonadota</taxon>
        <taxon>Gammaproteobacteria</taxon>
        <taxon>Aeromonadales</taxon>
        <taxon>Aeromonadaceae</taxon>
        <taxon>Aeromonas</taxon>
    </lineage>
</organism>
<geneLocation type="plasmid" evidence="2">
    <name>paeca2</name>
</geneLocation>
<dbReference type="EMBL" id="CP039628">
    <property type="protein sequence ID" value="QLI60496.1"/>
    <property type="molecule type" value="Genomic_DNA"/>
</dbReference>
<reference evidence="1 2" key="1">
    <citation type="submission" date="2019-04" db="EMBL/GenBank/DDBJ databases">
        <title>Novel transposon Tn6433 variants accelerate the dissemination of tet(E) in Aeromonas under oxytetracycline stresses.</title>
        <authorList>
            <person name="Shi Y."/>
            <person name="Tian Z."/>
            <person name="Zhang Y."/>
            <person name="Zhang H."/>
            <person name="Yang M."/>
        </authorList>
    </citation>
    <scope>NUCLEOTIDE SEQUENCE [LARGE SCALE GENOMIC DNA]</scope>
    <source>
        <strain evidence="1 2">T25-39</strain>
        <plasmid evidence="2">paeca2</plasmid>
    </source>
</reference>
<name>A0A7D5YS36_AERCA</name>
<evidence type="ECO:0000313" key="2">
    <source>
        <dbReference type="Proteomes" id="UP000266778"/>
    </source>
</evidence>
<sequence>MAVEELAAAIEVLTEGCHDFAETTLINLLRGHDLLTDQEIVALLFSGELSDNCLNRTAQLASQ</sequence>
<proteinExistence type="predicted"/>
<dbReference type="AlphaFoldDB" id="A0A7D5YS36"/>
<keyword evidence="1" id="KW-0614">Plasmid</keyword>
<protein>
    <submittedName>
        <fullName evidence="1">Uncharacterized protein</fullName>
    </submittedName>
</protein>
<gene>
    <name evidence="1" type="ORF">C1C91_23750</name>
</gene>